<sequence>FYMCDKISPLVRMCAQKIKDNLQATTSKTDLVLTTDPNLPMAFKVEAIISKVQVMIYSCICNMKPISTNLEGDN</sequence>
<dbReference type="AlphaFoldDB" id="A0A0K2UN15"/>
<protein>
    <submittedName>
        <fullName evidence="1">Uncharacterized protein</fullName>
    </submittedName>
</protein>
<dbReference type="EMBL" id="HACA01021896">
    <property type="protein sequence ID" value="CDW39257.1"/>
    <property type="molecule type" value="Transcribed_RNA"/>
</dbReference>
<evidence type="ECO:0000313" key="1">
    <source>
        <dbReference type="EMBL" id="CDW39257.1"/>
    </source>
</evidence>
<name>A0A0K2UN15_LEPSM</name>
<feature type="non-terminal residue" evidence="1">
    <location>
        <position position="1"/>
    </location>
</feature>
<organism evidence="1">
    <name type="scientific">Lepeophtheirus salmonis</name>
    <name type="common">Salmon louse</name>
    <name type="synonym">Caligus salmonis</name>
    <dbReference type="NCBI Taxonomy" id="72036"/>
    <lineage>
        <taxon>Eukaryota</taxon>
        <taxon>Metazoa</taxon>
        <taxon>Ecdysozoa</taxon>
        <taxon>Arthropoda</taxon>
        <taxon>Crustacea</taxon>
        <taxon>Multicrustacea</taxon>
        <taxon>Hexanauplia</taxon>
        <taxon>Copepoda</taxon>
        <taxon>Siphonostomatoida</taxon>
        <taxon>Caligidae</taxon>
        <taxon>Lepeophtheirus</taxon>
    </lineage>
</organism>
<reference evidence="1" key="1">
    <citation type="submission" date="2014-05" db="EMBL/GenBank/DDBJ databases">
        <authorList>
            <person name="Chronopoulou M."/>
        </authorList>
    </citation>
    <scope>NUCLEOTIDE SEQUENCE</scope>
    <source>
        <tissue evidence="1">Whole organism</tissue>
    </source>
</reference>
<accession>A0A0K2UN15</accession>
<proteinExistence type="predicted"/>